<dbReference type="SUPFAM" id="SSF54695">
    <property type="entry name" value="POZ domain"/>
    <property type="match status" value="1"/>
</dbReference>
<dbReference type="Gene3D" id="1.25.40.420">
    <property type="match status" value="1"/>
</dbReference>
<dbReference type="PANTHER" id="PTHR46306">
    <property type="entry name" value="BTB/POZ DOMAIN-CONTAINING PROTEIN 9"/>
    <property type="match status" value="1"/>
</dbReference>
<gene>
    <name evidence="2" type="ORF">RCL2_002030500</name>
</gene>
<reference evidence="2" key="1">
    <citation type="submission" date="2019-10" db="EMBL/GenBank/DDBJ databases">
        <title>Conservation and host-specific expression of non-tandemly repeated heterogenous ribosome RNA gene in arbuscular mycorrhizal fungi.</title>
        <authorList>
            <person name="Maeda T."/>
            <person name="Kobayashi Y."/>
            <person name="Nakagawa T."/>
            <person name="Ezawa T."/>
            <person name="Yamaguchi K."/>
            <person name="Bino T."/>
            <person name="Nishimoto Y."/>
            <person name="Shigenobu S."/>
            <person name="Kawaguchi M."/>
        </authorList>
    </citation>
    <scope>NUCLEOTIDE SEQUENCE</scope>
    <source>
        <strain evidence="2">HR1</strain>
    </source>
</reference>
<proteinExistence type="predicted"/>
<dbReference type="InterPro" id="IPR052407">
    <property type="entry name" value="BTB_POZ_domain_cont_9"/>
</dbReference>
<feature type="domain" description="BTB" evidence="1">
    <location>
        <begin position="24"/>
        <end position="97"/>
    </location>
</feature>
<evidence type="ECO:0000313" key="3">
    <source>
        <dbReference type="Proteomes" id="UP000615446"/>
    </source>
</evidence>
<dbReference type="InterPro" id="IPR000210">
    <property type="entry name" value="BTB/POZ_dom"/>
</dbReference>
<name>A0A8H3QVL8_9GLOM</name>
<protein>
    <submittedName>
        <fullName evidence="2">BTB/POZ protein</fullName>
    </submittedName>
</protein>
<dbReference type="InterPro" id="IPR011705">
    <property type="entry name" value="BACK"/>
</dbReference>
<dbReference type="AlphaFoldDB" id="A0A8H3QVL8"/>
<dbReference type="GO" id="GO:0005737">
    <property type="term" value="C:cytoplasm"/>
    <property type="evidence" value="ECO:0007669"/>
    <property type="project" value="TreeGrafter"/>
</dbReference>
<sequence>MSSELFSKLLSQNYIELLEDNEYYDVTIEVGEDPNVKIYRAHKNILCYRSPFLRRTLGSNKKSDNGVLSHIKLPNISPEIFQIVLRYIYGGVLSLNGKDTSDILNILVVADELHLQELVNYLQNYLIENNSEWLEQHFELIHRTSYQSKSLLKFQEFCTNLMVESPEKIFKSFDFTSLPEKSLIPLIKRDDLQMKEIEIWEHVLKWGLVQNPTLDSDPKTWSNDDFKTMKNTLQYCLPLIRFFSLSSKELTQKVRPYKKLLNKQLYQDLIDSYMDPDNVSTDNILLPRNIRMDKIIDSQIVKGEEEIIGGYNPLKWESDGGWVKTKDSFIFSFKNKNVNDAIISNVENSSFAFNNYFTQGPYFGNDISIYSSTGKLTDYDKILCKKEHYERKIRESEDYFSIENYEVFQIIKR</sequence>
<dbReference type="SMART" id="SM00225">
    <property type="entry name" value="BTB"/>
    <property type="match status" value="1"/>
</dbReference>
<dbReference type="OrthoDB" id="2372300at2759"/>
<dbReference type="InterPro" id="IPR011333">
    <property type="entry name" value="SKP1/BTB/POZ_sf"/>
</dbReference>
<organism evidence="2 3">
    <name type="scientific">Rhizophagus clarus</name>
    <dbReference type="NCBI Taxonomy" id="94130"/>
    <lineage>
        <taxon>Eukaryota</taxon>
        <taxon>Fungi</taxon>
        <taxon>Fungi incertae sedis</taxon>
        <taxon>Mucoromycota</taxon>
        <taxon>Glomeromycotina</taxon>
        <taxon>Glomeromycetes</taxon>
        <taxon>Glomerales</taxon>
        <taxon>Glomeraceae</taxon>
        <taxon>Rhizophagus</taxon>
    </lineage>
</organism>
<accession>A0A8H3QVL8</accession>
<evidence type="ECO:0000313" key="2">
    <source>
        <dbReference type="EMBL" id="GES93561.1"/>
    </source>
</evidence>
<dbReference type="Pfam" id="PF07707">
    <property type="entry name" value="BACK"/>
    <property type="match status" value="1"/>
</dbReference>
<dbReference type="Pfam" id="PF07534">
    <property type="entry name" value="TLD"/>
    <property type="match status" value="1"/>
</dbReference>
<dbReference type="PROSITE" id="PS50097">
    <property type="entry name" value="BTB"/>
    <property type="match status" value="1"/>
</dbReference>
<dbReference type="PANTHER" id="PTHR46306:SF1">
    <property type="entry name" value="BTB_POZ DOMAIN-CONTAINING PROTEIN 9"/>
    <property type="match status" value="1"/>
</dbReference>
<evidence type="ECO:0000259" key="1">
    <source>
        <dbReference type="PROSITE" id="PS50097"/>
    </source>
</evidence>
<dbReference type="Pfam" id="PF00651">
    <property type="entry name" value="BTB"/>
    <property type="match status" value="1"/>
</dbReference>
<dbReference type="EMBL" id="BLAL01000228">
    <property type="protein sequence ID" value="GES93561.1"/>
    <property type="molecule type" value="Genomic_DNA"/>
</dbReference>
<dbReference type="InterPro" id="IPR006571">
    <property type="entry name" value="TLDc_dom"/>
</dbReference>
<dbReference type="CDD" id="cd18186">
    <property type="entry name" value="BTB_POZ_ZBTB_KLHL-like"/>
    <property type="match status" value="1"/>
</dbReference>
<comment type="caution">
    <text evidence="2">The sequence shown here is derived from an EMBL/GenBank/DDBJ whole genome shotgun (WGS) entry which is preliminary data.</text>
</comment>
<dbReference type="Gene3D" id="3.30.710.10">
    <property type="entry name" value="Potassium Channel Kv1.1, Chain A"/>
    <property type="match status" value="1"/>
</dbReference>
<dbReference type="Proteomes" id="UP000615446">
    <property type="component" value="Unassembled WGS sequence"/>
</dbReference>